<evidence type="ECO:0000256" key="12">
    <source>
        <dbReference type="SAM" id="Phobius"/>
    </source>
</evidence>
<dbReference type="Gene3D" id="3.10.580.10">
    <property type="entry name" value="CBS-domain"/>
    <property type="match status" value="1"/>
</dbReference>
<accession>A0AAW9QSK1</accession>
<gene>
    <name evidence="14" type="ORF">V0288_04945</name>
</gene>
<evidence type="ECO:0000256" key="5">
    <source>
        <dbReference type="ARBA" id="ARBA00023065"/>
    </source>
</evidence>
<comment type="subcellular location">
    <subcellularLocation>
        <location evidence="1">Membrane</location>
        <topology evidence="1">Multi-pass membrane protein</topology>
    </subcellularLocation>
</comment>
<dbReference type="InterPro" id="IPR046342">
    <property type="entry name" value="CBS_dom_sf"/>
</dbReference>
<comment type="caution">
    <text evidence="14">The sequence shown here is derived from an EMBL/GenBank/DDBJ whole genome shotgun (WGS) entry which is preliminary data.</text>
</comment>
<evidence type="ECO:0000256" key="9">
    <source>
        <dbReference type="ARBA" id="ARBA00023303"/>
    </source>
</evidence>
<dbReference type="InterPro" id="IPR000644">
    <property type="entry name" value="CBS_dom"/>
</dbReference>
<dbReference type="EMBL" id="JBAFSM010000006">
    <property type="protein sequence ID" value="MEG3436458.1"/>
    <property type="molecule type" value="Genomic_DNA"/>
</dbReference>
<dbReference type="InterPro" id="IPR050368">
    <property type="entry name" value="ClC-type_chloride_channel"/>
</dbReference>
<evidence type="ECO:0000313" key="14">
    <source>
        <dbReference type="EMBL" id="MEG3436458.1"/>
    </source>
</evidence>
<feature type="domain" description="CBS" evidence="13">
    <location>
        <begin position="481"/>
        <end position="538"/>
    </location>
</feature>
<organism evidence="14 15">
    <name type="scientific">Pannus brasiliensis CCIBt3594</name>
    <dbReference type="NCBI Taxonomy" id="1427578"/>
    <lineage>
        <taxon>Bacteria</taxon>
        <taxon>Bacillati</taxon>
        <taxon>Cyanobacteriota</taxon>
        <taxon>Cyanophyceae</taxon>
        <taxon>Oscillatoriophycideae</taxon>
        <taxon>Chroococcales</taxon>
        <taxon>Microcystaceae</taxon>
        <taxon>Pannus</taxon>
    </lineage>
</organism>
<dbReference type="InterPro" id="IPR001807">
    <property type="entry name" value="ClC"/>
</dbReference>
<name>A0AAW9QSK1_9CHRO</name>
<keyword evidence="7" id="KW-0869">Chloride channel</keyword>
<evidence type="ECO:0000256" key="8">
    <source>
        <dbReference type="ARBA" id="ARBA00023214"/>
    </source>
</evidence>
<feature type="transmembrane region" description="Helical" evidence="12">
    <location>
        <begin position="298"/>
        <end position="325"/>
    </location>
</feature>
<keyword evidence="6 12" id="KW-0472">Membrane</keyword>
<evidence type="ECO:0000256" key="3">
    <source>
        <dbReference type="ARBA" id="ARBA00022692"/>
    </source>
</evidence>
<dbReference type="SUPFAM" id="SSF81340">
    <property type="entry name" value="Clc chloride channel"/>
    <property type="match status" value="1"/>
</dbReference>
<dbReference type="Proteomes" id="UP001328733">
    <property type="component" value="Unassembled WGS sequence"/>
</dbReference>
<proteinExistence type="predicted"/>
<feature type="transmembrane region" description="Helical" evidence="12">
    <location>
        <begin position="396"/>
        <end position="419"/>
    </location>
</feature>
<dbReference type="PRINTS" id="PR00762">
    <property type="entry name" value="CLCHANNEL"/>
</dbReference>
<dbReference type="PANTHER" id="PTHR43427:SF6">
    <property type="entry name" value="CHLORIDE CHANNEL PROTEIN CLC-E"/>
    <property type="match status" value="1"/>
</dbReference>
<feature type="domain" description="CBS" evidence="13">
    <location>
        <begin position="551"/>
        <end position="611"/>
    </location>
</feature>
<evidence type="ECO:0000256" key="4">
    <source>
        <dbReference type="ARBA" id="ARBA00022989"/>
    </source>
</evidence>
<feature type="transmembrane region" description="Helical" evidence="12">
    <location>
        <begin position="81"/>
        <end position="102"/>
    </location>
</feature>
<dbReference type="Pfam" id="PF00571">
    <property type="entry name" value="CBS"/>
    <property type="match status" value="2"/>
</dbReference>
<dbReference type="PANTHER" id="PTHR43427">
    <property type="entry name" value="CHLORIDE CHANNEL PROTEIN CLC-E"/>
    <property type="match status" value="1"/>
</dbReference>
<feature type="transmembrane region" description="Helical" evidence="12">
    <location>
        <begin position="37"/>
        <end position="61"/>
    </location>
</feature>
<evidence type="ECO:0000256" key="7">
    <source>
        <dbReference type="ARBA" id="ARBA00023173"/>
    </source>
</evidence>
<feature type="transmembrane region" description="Helical" evidence="12">
    <location>
        <begin position="337"/>
        <end position="364"/>
    </location>
</feature>
<evidence type="ECO:0000313" key="15">
    <source>
        <dbReference type="Proteomes" id="UP001328733"/>
    </source>
</evidence>
<dbReference type="PROSITE" id="PS51371">
    <property type="entry name" value="CBS"/>
    <property type="match status" value="2"/>
</dbReference>
<keyword evidence="9" id="KW-0407">Ion channel</keyword>
<keyword evidence="8" id="KW-0868">Chloride</keyword>
<keyword evidence="15" id="KW-1185">Reference proteome</keyword>
<feature type="transmembrane region" description="Helical" evidence="12">
    <location>
        <begin position="425"/>
        <end position="442"/>
    </location>
</feature>
<evidence type="ECO:0000256" key="1">
    <source>
        <dbReference type="ARBA" id="ARBA00004141"/>
    </source>
</evidence>
<dbReference type="AlphaFoldDB" id="A0AAW9QSK1"/>
<dbReference type="Gene3D" id="1.10.3080.10">
    <property type="entry name" value="Clc chloride channel"/>
    <property type="match status" value="1"/>
</dbReference>
<evidence type="ECO:0000259" key="13">
    <source>
        <dbReference type="PROSITE" id="PS51371"/>
    </source>
</evidence>
<evidence type="ECO:0000256" key="11">
    <source>
        <dbReference type="SAM" id="MobiDB-lite"/>
    </source>
</evidence>
<dbReference type="SUPFAM" id="SSF54631">
    <property type="entry name" value="CBS-domain pair"/>
    <property type="match status" value="1"/>
</dbReference>
<feature type="transmembrane region" description="Helical" evidence="12">
    <location>
        <begin position="370"/>
        <end position="389"/>
    </location>
</feature>
<evidence type="ECO:0000256" key="10">
    <source>
        <dbReference type="PROSITE-ProRule" id="PRU00703"/>
    </source>
</evidence>
<keyword evidence="4 12" id="KW-1133">Transmembrane helix</keyword>
<dbReference type="RefSeq" id="WP_332863914.1">
    <property type="nucleotide sequence ID" value="NZ_JBAFSM010000006.1"/>
</dbReference>
<feature type="region of interest" description="Disordered" evidence="11">
    <location>
        <begin position="1"/>
        <end position="20"/>
    </location>
</feature>
<dbReference type="Pfam" id="PF00654">
    <property type="entry name" value="Voltage_CLC"/>
    <property type="match status" value="1"/>
</dbReference>
<protein>
    <submittedName>
        <fullName evidence="14">Chloride channel protein</fullName>
    </submittedName>
</protein>
<evidence type="ECO:0000256" key="6">
    <source>
        <dbReference type="ARBA" id="ARBA00023136"/>
    </source>
</evidence>
<keyword evidence="5" id="KW-0406">Ion transport</keyword>
<keyword evidence="10" id="KW-0129">CBS domain</keyword>
<dbReference type="GO" id="GO:0005254">
    <property type="term" value="F:chloride channel activity"/>
    <property type="evidence" value="ECO:0007669"/>
    <property type="project" value="UniProtKB-KW"/>
</dbReference>
<sequence length="622" mass="65372">MTTKLIESPVLDSSGSSPSLSSRLTRFLDRWQPTPELTFLVSAFLIGTGSGLGIILFHFLIGFFETLAFKNFLGTLSGWGFWMVALVPVLGGILVGCTRALFPAIFGQKSLTSLGQTRGTPISPWRPLIKMLAAAISLGTGASLGTESPSVEIGASAGALLGQSFKVSHDRYRLLLGAGAAAGLAAGFHTPITGVFFALEVVLGSAFTSPALSLLLLSAVVSDIVSRFFAGGHTALYLPEYRFSGLWEGVVYLGLGLLASVFSLVFTRGIQIGDSLFAGEIAGWRWVGNLPAVLKPTIGGILLGAIALFLPEVLGVGYGTLASILAGRELSIEELSLLLGVKLLATALSLGSGFVGGIFAPAMFLGGCLGALYAKVLAVLLPAGLAAFAPSPPIAAMVGLAAVLAGSVKAPLTAILLLFELTGNYQVILPVMIAVGICIWVLEQARSLQSVGGLNLQQMGIDVEEPRALEILQGVPVSSVMEDNYLGLPANTRLREATRTMIEKKCHATLVMEGDKAIGILSLGDARRNLLEIESGDEEIRELDPEIKRICTTEILSAHASQPLSEALKQMAARGIYLLPVVESDRSSRIVGVVEKHRISLAGELAETEAVLKRGDSRGIDR</sequence>
<feature type="transmembrane region" description="Helical" evidence="12">
    <location>
        <begin position="250"/>
        <end position="270"/>
    </location>
</feature>
<feature type="transmembrane region" description="Helical" evidence="12">
    <location>
        <begin position="174"/>
        <end position="199"/>
    </location>
</feature>
<keyword evidence="3 12" id="KW-0812">Transmembrane</keyword>
<dbReference type="CDD" id="cd00400">
    <property type="entry name" value="Voltage_gated_ClC"/>
    <property type="match status" value="1"/>
</dbReference>
<evidence type="ECO:0000256" key="2">
    <source>
        <dbReference type="ARBA" id="ARBA00022448"/>
    </source>
</evidence>
<reference evidence="14 15" key="1">
    <citation type="submission" date="2024-01" db="EMBL/GenBank/DDBJ databases">
        <title>Genomic insights into the taxonomy and metabolism of the cyanobacterium Pannus brasiliensis CCIBt3594.</title>
        <authorList>
            <person name="Machado M."/>
            <person name="Botero N.B."/>
            <person name="Andreote A.P.D."/>
            <person name="Feitosa A.M.T."/>
            <person name="Popin R."/>
            <person name="Sivonen K."/>
            <person name="Fiore M.F."/>
        </authorList>
    </citation>
    <scope>NUCLEOTIDE SEQUENCE [LARGE SCALE GENOMIC DNA]</scope>
    <source>
        <strain evidence="14 15">CCIBt3594</strain>
    </source>
</reference>
<dbReference type="CDD" id="cd02205">
    <property type="entry name" value="CBS_pair_SF"/>
    <property type="match status" value="1"/>
</dbReference>
<feature type="compositionally biased region" description="Low complexity" evidence="11">
    <location>
        <begin position="8"/>
        <end position="20"/>
    </location>
</feature>
<keyword evidence="2" id="KW-0813">Transport</keyword>
<dbReference type="GO" id="GO:0034707">
    <property type="term" value="C:chloride channel complex"/>
    <property type="evidence" value="ECO:0007669"/>
    <property type="project" value="UniProtKB-KW"/>
</dbReference>
<dbReference type="SMART" id="SM00116">
    <property type="entry name" value="CBS"/>
    <property type="match status" value="2"/>
</dbReference>
<dbReference type="InterPro" id="IPR014743">
    <property type="entry name" value="Cl-channel_core"/>
</dbReference>